<accession>A0A6A6Q0S3</accession>
<keyword evidence="3" id="KW-1185">Reference proteome</keyword>
<proteinExistence type="predicted"/>
<feature type="coiled-coil region" evidence="1">
    <location>
        <begin position="68"/>
        <end position="95"/>
    </location>
</feature>
<evidence type="ECO:0000313" key="3">
    <source>
        <dbReference type="Proteomes" id="UP000799767"/>
    </source>
</evidence>
<name>A0A6A6Q0S3_9PEZI</name>
<evidence type="ECO:0000256" key="1">
    <source>
        <dbReference type="SAM" id="Coils"/>
    </source>
</evidence>
<protein>
    <submittedName>
        <fullName evidence="2">Uncharacterized protein</fullName>
    </submittedName>
</protein>
<dbReference type="Proteomes" id="UP000799767">
    <property type="component" value="Unassembled WGS sequence"/>
</dbReference>
<keyword evidence="1" id="KW-0175">Coiled coil</keyword>
<dbReference type="EMBL" id="MU001633">
    <property type="protein sequence ID" value="KAF2485882.1"/>
    <property type="molecule type" value="Genomic_DNA"/>
</dbReference>
<sequence length="222" mass="25534">MQGKTKPSFPIYSLTCELHTFHVRRRLPETQHTFAGGLQHLCLRQAYNDRLKMVSISTAFVLFQHDHYRKLQKQIRAERRARERQQEEARQAEKRLKATRMWNYAYDRGYADAMQKSGNKGELTPDFSSRDANAVLTSCKQHSPIVSSSWGCGRVKHGQPPTATRMAVMEVVDPDHSRIANIITLADITHQTGKIITPERQSQRHQAKITQKARTRSTKVII</sequence>
<gene>
    <name evidence="2" type="ORF">BDY17DRAFT_112982</name>
</gene>
<dbReference type="AlphaFoldDB" id="A0A6A6Q0S3"/>
<organism evidence="2 3">
    <name type="scientific">Neohortaea acidophila</name>
    <dbReference type="NCBI Taxonomy" id="245834"/>
    <lineage>
        <taxon>Eukaryota</taxon>
        <taxon>Fungi</taxon>
        <taxon>Dikarya</taxon>
        <taxon>Ascomycota</taxon>
        <taxon>Pezizomycotina</taxon>
        <taxon>Dothideomycetes</taxon>
        <taxon>Dothideomycetidae</taxon>
        <taxon>Mycosphaerellales</taxon>
        <taxon>Teratosphaeriaceae</taxon>
        <taxon>Neohortaea</taxon>
    </lineage>
</organism>
<reference evidence="2" key="1">
    <citation type="journal article" date="2020" name="Stud. Mycol.">
        <title>101 Dothideomycetes genomes: a test case for predicting lifestyles and emergence of pathogens.</title>
        <authorList>
            <person name="Haridas S."/>
            <person name="Albert R."/>
            <person name="Binder M."/>
            <person name="Bloem J."/>
            <person name="Labutti K."/>
            <person name="Salamov A."/>
            <person name="Andreopoulos B."/>
            <person name="Baker S."/>
            <person name="Barry K."/>
            <person name="Bills G."/>
            <person name="Bluhm B."/>
            <person name="Cannon C."/>
            <person name="Castanera R."/>
            <person name="Culley D."/>
            <person name="Daum C."/>
            <person name="Ezra D."/>
            <person name="Gonzalez J."/>
            <person name="Henrissat B."/>
            <person name="Kuo A."/>
            <person name="Liang C."/>
            <person name="Lipzen A."/>
            <person name="Lutzoni F."/>
            <person name="Magnuson J."/>
            <person name="Mondo S."/>
            <person name="Nolan M."/>
            <person name="Ohm R."/>
            <person name="Pangilinan J."/>
            <person name="Park H.-J."/>
            <person name="Ramirez L."/>
            <person name="Alfaro M."/>
            <person name="Sun H."/>
            <person name="Tritt A."/>
            <person name="Yoshinaga Y."/>
            <person name="Zwiers L.-H."/>
            <person name="Turgeon B."/>
            <person name="Goodwin S."/>
            <person name="Spatafora J."/>
            <person name="Crous P."/>
            <person name="Grigoriev I."/>
        </authorList>
    </citation>
    <scope>NUCLEOTIDE SEQUENCE</scope>
    <source>
        <strain evidence="2">CBS 113389</strain>
    </source>
</reference>
<evidence type="ECO:0000313" key="2">
    <source>
        <dbReference type="EMBL" id="KAF2485882.1"/>
    </source>
</evidence>
<dbReference type="RefSeq" id="XP_033592451.1">
    <property type="nucleotide sequence ID" value="XM_033729238.1"/>
</dbReference>
<dbReference type="GeneID" id="54470240"/>